<keyword evidence="2" id="KW-0812">Transmembrane</keyword>
<feature type="region of interest" description="Disordered" evidence="1">
    <location>
        <begin position="104"/>
        <end position="141"/>
    </location>
</feature>
<dbReference type="Proteomes" id="UP000536685">
    <property type="component" value="Unassembled WGS sequence"/>
</dbReference>
<evidence type="ECO:0000256" key="2">
    <source>
        <dbReference type="SAM" id="Phobius"/>
    </source>
</evidence>
<accession>A0A841AKI6</accession>
<keyword evidence="2" id="KW-1133">Transmembrane helix</keyword>
<dbReference type="AlphaFoldDB" id="A0A841AKI6"/>
<evidence type="ECO:0000256" key="1">
    <source>
        <dbReference type="SAM" id="MobiDB-lite"/>
    </source>
</evidence>
<dbReference type="EMBL" id="JACHMJ010000001">
    <property type="protein sequence ID" value="MBB5843737.1"/>
    <property type="molecule type" value="Genomic_DNA"/>
</dbReference>
<sequence length="141" mass="15753">MTTATCTYALGGWCVDWFSDFVMSSGFAGILAVVAAVVAYAAATRNASRERWWRRAESALNMTTSADKYIRLAGLEILGSMKTRDADERTFIRVTIKWFTDEALQRPTGEEEPHDDPAPKPLGVATRAGMRIDGFFQRPRR</sequence>
<evidence type="ECO:0000313" key="3">
    <source>
        <dbReference type="EMBL" id="MBB5843737.1"/>
    </source>
</evidence>
<protein>
    <submittedName>
        <fullName evidence="3">Uncharacterized protein</fullName>
    </submittedName>
</protein>
<name>A0A841AKI6_9MICO</name>
<keyword evidence="2" id="KW-0472">Membrane</keyword>
<reference evidence="3 4" key="1">
    <citation type="submission" date="2020-08" db="EMBL/GenBank/DDBJ databases">
        <title>Sequencing the genomes of 1000 actinobacteria strains.</title>
        <authorList>
            <person name="Klenk H.-P."/>
        </authorList>
    </citation>
    <scope>NUCLEOTIDE SEQUENCE [LARGE SCALE GENOMIC DNA]</scope>
    <source>
        <strain evidence="3 4">DSM 105784</strain>
    </source>
</reference>
<keyword evidence="4" id="KW-1185">Reference proteome</keyword>
<feature type="compositionally biased region" description="Basic and acidic residues" evidence="1">
    <location>
        <begin position="104"/>
        <end position="118"/>
    </location>
</feature>
<comment type="caution">
    <text evidence="3">The sequence shown here is derived from an EMBL/GenBank/DDBJ whole genome shotgun (WGS) entry which is preliminary data.</text>
</comment>
<evidence type="ECO:0000313" key="4">
    <source>
        <dbReference type="Proteomes" id="UP000536685"/>
    </source>
</evidence>
<feature type="transmembrane region" description="Helical" evidence="2">
    <location>
        <begin position="21"/>
        <end position="43"/>
    </location>
</feature>
<proteinExistence type="predicted"/>
<dbReference type="RefSeq" id="WP_184236996.1">
    <property type="nucleotide sequence ID" value="NZ_JACHMJ010000001.1"/>
</dbReference>
<organism evidence="3 4">
    <name type="scientific">Conyzicola lurida</name>
    <dbReference type="NCBI Taxonomy" id="1172621"/>
    <lineage>
        <taxon>Bacteria</taxon>
        <taxon>Bacillati</taxon>
        <taxon>Actinomycetota</taxon>
        <taxon>Actinomycetes</taxon>
        <taxon>Micrococcales</taxon>
        <taxon>Microbacteriaceae</taxon>
        <taxon>Conyzicola</taxon>
    </lineage>
</organism>
<gene>
    <name evidence="3" type="ORF">HD599_002060</name>
</gene>